<evidence type="ECO:0000256" key="1">
    <source>
        <dbReference type="SAM" id="Phobius"/>
    </source>
</evidence>
<gene>
    <name evidence="2" type="ORF">IAB51_07690</name>
</gene>
<dbReference type="Proteomes" id="UP000824002">
    <property type="component" value="Unassembled WGS sequence"/>
</dbReference>
<reference evidence="2" key="1">
    <citation type="submission" date="2020-10" db="EMBL/GenBank/DDBJ databases">
        <authorList>
            <person name="Gilroy R."/>
        </authorList>
    </citation>
    <scope>NUCLEOTIDE SEQUENCE</scope>
    <source>
        <strain evidence="2">CHK199-13235</strain>
    </source>
</reference>
<evidence type="ECO:0000313" key="3">
    <source>
        <dbReference type="Proteomes" id="UP000824002"/>
    </source>
</evidence>
<name>A0A9D1FNA0_9FIRM</name>
<sequence length="147" mass="15988">MDQLLQIFDNRVLWISIAGWFAAQFLKVVFYACKNRKFSLERLMGAGGMPSSHSSTVCGMTVAVGRTYGLDSPLFAISLIVAFIVMYDATGVRRAAGEQARVLNRLLMEHDKAEAQKALKEFLGHTPLEVLGGAVLGIALGFLIPIA</sequence>
<organism evidence="2 3">
    <name type="scientific">Candidatus Merdivicinus excrementipullorum</name>
    <dbReference type="NCBI Taxonomy" id="2840867"/>
    <lineage>
        <taxon>Bacteria</taxon>
        <taxon>Bacillati</taxon>
        <taxon>Bacillota</taxon>
        <taxon>Clostridia</taxon>
        <taxon>Eubacteriales</taxon>
        <taxon>Oscillospiraceae</taxon>
        <taxon>Oscillospiraceae incertae sedis</taxon>
        <taxon>Candidatus Merdivicinus</taxon>
    </lineage>
</organism>
<dbReference type="EMBL" id="DVJP01000050">
    <property type="protein sequence ID" value="HIS76679.1"/>
    <property type="molecule type" value="Genomic_DNA"/>
</dbReference>
<reference evidence="2" key="2">
    <citation type="journal article" date="2021" name="PeerJ">
        <title>Extensive microbial diversity within the chicken gut microbiome revealed by metagenomics and culture.</title>
        <authorList>
            <person name="Gilroy R."/>
            <person name="Ravi A."/>
            <person name="Getino M."/>
            <person name="Pursley I."/>
            <person name="Horton D.L."/>
            <person name="Alikhan N.F."/>
            <person name="Baker D."/>
            <person name="Gharbi K."/>
            <person name="Hall N."/>
            <person name="Watson M."/>
            <person name="Adriaenssens E.M."/>
            <person name="Foster-Nyarko E."/>
            <person name="Jarju S."/>
            <person name="Secka A."/>
            <person name="Antonio M."/>
            <person name="Oren A."/>
            <person name="Chaudhuri R.R."/>
            <person name="La Ragione R."/>
            <person name="Hildebrand F."/>
            <person name="Pallen M.J."/>
        </authorList>
    </citation>
    <scope>NUCLEOTIDE SEQUENCE</scope>
    <source>
        <strain evidence="2">CHK199-13235</strain>
    </source>
</reference>
<keyword evidence="1" id="KW-0472">Membrane</keyword>
<proteinExistence type="predicted"/>
<comment type="caution">
    <text evidence="2">The sequence shown here is derived from an EMBL/GenBank/DDBJ whole genome shotgun (WGS) entry which is preliminary data.</text>
</comment>
<dbReference type="InterPro" id="IPR003832">
    <property type="entry name" value="DUF212"/>
</dbReference>
<feature type="transmembrane region" description="Helical" evidence="1">
    <location>
        <begin position="128"/>
        <end position="146"/>
    </location>
</feature>
<accession>A0A9D1FNA0</accession>
<dbReference type="PANTHER" id="PTHR31446">
    <property type="entry name" value="ACID PHOSPHATASE/VANADIUM-DEPENDENT HALOPEROXIDASE-RELATED PROTEIN"/>
    <property type="match status" value="1"/>
</dbReference>
<keyword evidence="1" id="KW-1133">Transmembrane helix</keyword>
<dbReference type="PANTHER" id="PTHR31446:SF29">
    <property type="entry name" value="ACID PHOSPHATASE_VANADIUM-DEPENDENT HALOPEROXIDASE-RELATED PROTEIN"/>
    <property type="match status" value="1"/>
</dbReference>
<evidence type="ECO:0000313" key="2">
    <source>
        <dbReference type="EMBL" id="HIS76679.1"/>
    </source>
</evidence>
<feature type="transmembrane region" description="Helical" evidence="1">
    <location>
        <begin position="68"/>
        <end position="87"/>
    </location>
</feature>
<keyword evidence="1" id="KW-0812">Transmembrane</keyword>
<feature type="transmembrane region" description="Helical" evidence="1">
    <location>
        <begin position="12"/>
        <end position="33"/>
    </location>
</feature>
<dbReference type="AlphaFoldDB" id="A0A9D1FNA0"/>
<protein>
    <submittedName>
        <fullName evidence="2">Divergent PAP2 family protein</fullName>
    </submittedName>
</protein>
<dbReference type="Pfam" id="PF02681">
    <property type="entry name" value="DUF212"/>
    <property type="match status" value="1"/>
</dbReference>